<organism evidence="6 7">
    <name type="scientific">Klebsormidium nitens</name>
    <name type="common">Green alga</name>
    <name type="synonym">Ulothrix nitens</name>
    <dbReference type="NCBI Taxonomy" id="105231"/>
    <lineage>
        <taxon>Eukaryota</taxon>
        <taxon>Viridiplantae</taxon>
        <taxon>Streptophyta</taxon>
        <taxon>Klebsormidiophyceae</taxon>
        <taxon>Klebsormidiales</taxon>
        <taxon>Klebsormidiaceae</taxon>
        <taxon>Klebsormidium</taxon>
    </lineage>
</organism>
<dbReference type="InterPro" id="IPR000330">
    <property type="entry name" value="SNF2_N"/>
</dbReference>
<evidence type="ECO:0000256" key="1">
    <source>
        <dbReference type="ARBA" id="ARBA00022741"/>
    </source>
</evidence>
<dbReference type="SMART" id="SM00487">
    <property type="entry name" value="DEXDc"/>
    <property type="match status" value="1"/>
</dbReference>
<evidence type="ECO:0000259" key="5">
    <source>
        <dbReference type="PROSITE" id="PS51194"/>
    </source>
</evidence>
<dbReference type="InterPro" id="IPR038718">
    <property type="entry name" value="SNF2-like_sf"/>
</dbReference>
<dbReference type="AlphaFoldDB" id="A0A1Y1HLF9"/>
<proteinExistence type="predicted"/>
<feature type="domain" description="Helicase C-terminal" evidence="5">
    <location>
        <begin position="762"/>
        <end position="914"/>
    </location>
</feature>
<dbReference type="PANTHER" id="PTHR45626">
    <property type="entry name" value="TRANSCRIPTION TERMINATION FACTOR 2-RELATED"/>
    <property type="match status" value="1"/>
</dbReference>
<protein>
    <recommendedName>
        <fullName evidence="5">Helicase C-terminal domain-containing protein</fullName>
    </recommendedName>
</protein>
<dbReference type="InterPro" id="IPR027417">
    <property type="entry name" value="P-loop_NTPase"/>
</dbReference>
<dbReference type="SMART" id="SM00490">
    <property type="entry name" value="HELICc"/>
    <property type="match status" value="1"/>
</dbReference>
<dbReference type="GO" id="GO:0005524">
    <property type="term" value="F:ATP binding"/>
    <property type="evidence" value="ECO:0007669"/>
    <property type="project" value="UniProtKB-KW"/>
</dbReference>
<dbReference type="SUPFAM" id="SSF52540">
    <property type="entry name" value="P-loop containing nucleoside triphosphate hydrolases"/>
    <property type="match status" value="2"/>
</dbReference>
<feature type="compositionally biased region" description="Polar residues" evidence="4">
    <location>
        <begin position="1"/>
        <end position="14"/>
    </location>
</feature>
<dbReference type="InterPro" id="IPR014001">
    <property type="entry name" value="Helicase_ATP-bd"/>
</dbReference>
<dbReference type="Pfam" id="PF00176">
    <property type="entry name" value="SNF2-rel_dom"/>
    <property type="match status" value="1"/>
</dbReference>
<gene>
    <name evidence="6" type="ORF">KFL_000040120</name>
</gene>
<feature type="compositionally biased region" description="Pro residues" evidence="4">
    <location>
        <begin position="333"/>
        <end position="343"/>
    </location>
</feature>
<accession>A0A1Y1HLF9</accession>
<dbReference type="GO" id="GO:0008094">
    <property type="term" value="F:ATP-dependent activity, acting on DNA"/>
    <property type="evidence" value="ECO:0000318"/>
    <property type="project" value="GO_Central"/>
</dbReference>
<keyword evidence="7" id="KW-1185">Reference proteome</keyword>
<dbReference type="Gene3D" id="3.40.50.10810">
    <property type="entry name" value="Tandem AAA-ATPase domain"/>
    <property type="match status" value="1"/>
</dbReference>
<dbReference type="STRING" id="105231.A0A1Y1HLF9"/>
<keyword evidence="2" id="KW-0378">Hydrolase</keyword>
<keyword evidence="1" id="KW-0547">Nucleotide-binding</keyword>
<dbReference type="EMBL" id="DF236953">
    <property type="protein sequence ID" value="GAQ77811.1"/>
    <property type="molecule type" value="Genomic_DNA"/>
</dbReference>
<evidence type="ECO:0000256" key="3">
    <source>
        <dbReference type="ARBA" id="ARBA00022840"/>
    </source>
</evidence>
<feature type="region of interest" description="Disordered" evidence="4">
    <location>
        <begin position="332"/>
        <end position="353"/>
    </location>
</feature>
<dbReference type="Gene3D" id="3.40.50.300">
    <property type="entry name" value="P-loop containing nucleotide triphosphate hydrolases"/>
    <property type="match status" value="1"/>
</dbReference>
<dbReference type="Proteomes" id="UP000054558">
    <property type="component" value="Unassembled WGS sequence"/>
</dbReference>
<dbReference type="PANTHER" id="PTHR45626:SF38">
    <property type="entry name" value="DEAD-BOX PROTEIN"/>
    <property type="match status" value="1"/>
</dbReference>
<dbReference type="CDD" id="cd18793">
    <property type="entry name" value="SF2_C_SNF"/>
    <property type="match status" value="1"/>
</dbReference>
<evidence type="ECO:0000313" key="6">
    <source>
        <dbReference type="EMBL" id="GAQ77811.1"/>
    </source>
</evidence>
<evidence type="ECO:0000256" key="2">
    <source>
        <dbReference type="ARBA" id="ARBA00022801"/>
    </source>
</evidence>
<dbReference type="GO" id="GO:0006281">
    <property type="term" value="P:DNA repair"/>
    <property type="evidence" value="ECO:0000318"/>
    <property type="project" value="GO_Central"/>
</dbReference>
<dbReference type="GO" id="GO:0016787">
    <property type="term" value="F:hydrolase activity"/>
    <property type="evidence" value="ECO:0007669"/>
    <property type="project" value="UniProtKB-KW"/>
</dbReference>
<dbReference type="GO" id="GO:0005634">
    <property type="term" value="C:nucleus"/>
    <property type="evidence" value="ECO:0000318"/>
    <property type="project" value="GO_Central"/>
</dbReference>
<reference evidence="6 7" key="1">
    <citation type="journal article" date="2014" name="Nat. Commun.">
        <title>Klebsormidium flaccidum genome reveals primary factors for plant terrestrial adaptation.</title>
        <authorList>
            <person name="Hori K."/>
            <person name="Maruyama F."/>
            <person name="Fujisawa T."/>
            <person name="Togashi T."/>
            <person name="Yamamoto N."/>
            <person name="Seo M."/>
            <person name="Sato S."/>
            <person name="Yamada T."/>
            <person name="Mori H."/>
            <person name="Tajima N."/>
            <person name="Moriyama T."/>
            <person name="Ikeuchi M."/>
            <person name="Watanabe M."/>
            <person name="Wada H."/>
            <person name="Kobayashi K."/>
            <person name="Saito M."/>
            <person name="Masuda T."/>
            <person name="Sasaki-Sekimoto Y."/>
            <person name="Mashiguchi K."/>
            <person name="Awai K."/>
            <person name="Shimojima M."/>
            <person name="Masuda S."/>
            <person name="Iwai M."/>
            <person name="Nobusawa T."/>
            <person name="Narise T."/>
            <person name="Kondo S."/>
            <person name="Saito H."/>
            <person name="Sato R."/>
            <person name="Murakawa M."/>
            <person name="Ihara Y."/>
            <person name="Oshima-Yamada Y."/>
            <person name="Ohtaka K."/>
            <person name="Satoh M."/>
            <person name="Sonobe K."/>
            <person name="Ishii M."/>
            <person name="Ohtani R."/>
            <person name="Kanamori-Sato M."/>
            <person name="Honoki R."/>
            <person name="Miyazaki D."/>
            <person name="Mochizuki H."/>
            <person name="Umetsu J."/>
            <person name="Higashi K."/>
            <person name="Shibata D."/>
            <person name="Kamiya Y."/>
            <person name="Sato N."/>
            <person name="Nakamura Y."/>
            <person name="Tabata S."/>
            <person name="Ida S."/>
            <person name="Kurokawa K."/>
            <person name="Ohta H."/>
        </authorList>
    </citation>
    <scope>NUCLEOTIDE SEQUENCE [LARGE SCALE GENOMIC DNA]</scope>
    <source>
        <strain evidence="6 7">NIES-2285</strain>
    </source>
</reference>
<dbReference type="InterPro" id="IPR050628">
    <property type="entry name" value="SNF2_RAD54_helicase_TF"/>
</dbReference>
<feature type="region of interest" description="Disordered" evidence="4">
    <location>
        <begin position="1"/>
        <end position="52"/>
    </location>
</feature>
<dbReference type="OrthoDB" id="568332at2759"/>
<dbReference type="Pfam" id="PF00271">
    <property type="entry name" value="Helicase_C"/>
    <property type="match status" value="1"/>
</dbReference>
<sequence length="951" mass="104889">MSTNRCANIDSNDSFAGKENKRPFQDTLSQTEKKARVEKTGSGNFLGGSNDDCEVLTRQPGQQLFPLNENVDDDDDVVCYCFVCDRPQAECIKWGTGSQASDHCNAYDSWEWLLRRAAMGRSTGVEDSDYEEDDEEDDNMDDESLAPFEGLNCSTELHVALTIHPNETSARFGVVKIKVSLRRSSLEWDEKLKLGKVLAYLCKDTDPALQERVDELRQVKQAAGDIKSFADLLEKVQSNSVSEEEQPDGLAEGVTLRPYQKQSLCFMLDSERRGSGFRGLLWHKIPGAGTPAKDVFFCPALRLMKLEDKGKVWPATTGGFLCEVLALTVANPHPNPPPPPAGPPLSRGRRLPQIPDGGVPSKATLVVCAVSLVGQWINEAESKLKGPISMYKYHGSSRHTDPFFLAGHDIVREHLISFSTLFSHVYLTAVITTYGILEKDYGALTGQVVGSMFDGKRLSEEDKARLSPLHAINWWRVVLDESHTVKDPTVQQSRACAALKADRRWCCSGTPINTSISDLYGQFVFLGLDPLDDRQTFLDEISRPFERSLLLTGCNVFNKSKASLVFLLRKVMVRHTRTQTIAGEKLLVLPPKTQVDMPVHLSPEERTFYDTAAAGAKERFARYRLLGPEYISKHMLKIMALLLPLRRICNRGEIVLPSSSDGNIQEEDEGSRIAGLPKAPVPCSTNTPPDAEFCHECLTGALDSGPSQGRCPLCRQETAADDVIEGELPGTSTAVGPYLGADEGEGGTGIAPAIAPFLVESKLKALLEDLQKTRETDPTAKALIFSQFMGTIDWLKKRLTEAGVTYRYISGDMPLKKRPQAIEQFQQDPPTTVFLLSIRTGAVGITLTSASVVYLLEPVLNPAAVGRAWRMGQQRPVTVKRMFVADSVEEKILKVVKSRVEGGAAKPDSSADLELTAYRSKGKTIRPETIAGSIRFDKQNLRISGFELLFN</sequence>
<evidence type="ECO:0000256" key="4">
    <source>
        <dbReference type="SAM" id="MobiDB-lite"/>
    </source>
</evidence>
<feature type="region of interest" description="Disordered" evidence="4">
    <location>
        <begin position="123"/>
        <end position="142"/>
    </location>
</feature>
<dbReference type="PROSITE" id="PS51194">
    <property type="entry name" value="HELICASE_CTER"/>
    <property type="match status" value="1"/>
</dbReference>
<keyword evidence="3" id="KW-0067">ATP-binding</keyword>
<dbReference type="CDD" id="cd18008">
    <property type="entry name" value="DEXDc_SHPRH-like"/>
    <property type="match status" value="1"/>
</dbReference>
<dbReference type="OMA" id="FGTVHIP"/>
<evidence type="ECO:0000313" key="7">
    <source>
        <dbReference type="Proteomes" id="UP000054558"/>
    </source>
</evidence>
<name>A0A1Y1HLF9_KLENI</name>
<dbReference type="InterPro" id="IPR049730">
    <property type="entry name" value="SNF2/RAD54-like_C"/>
</dbReference>
<dbReference type="InterPro" id="IPR001650">
    <property type="entry name" value="Helicase_C-like"/>
</dbReference>
<feature type="compositionally biased region" description="Acidic residues" evidence="4">
    <location>
        <begin position="126"/>
        <end position="142"/>
    </location>
</feature>